<reference evidence="1" key="1">
    <citation type="submission" date="2003-06" db="EMBL/GenBank/DDBJ databases">
        <title>Comparative DNA analysis of two large contigs of the Rhizobium sp. NGR234 megaplasmid 2.</title>
        <authorList>
            <person name="Broughton W.J."/>
            <person name="Perret X."/>
            <person name="Staehelin C."/>
            <person name="Schmitz R.A."/>
            <person name="Raasch C."/>
            <person name="Liesegang H."/>
            <person name="Gottschalk G."/>
            <person name="Streit W.R."/>
        </authorList>
    </citation>
    <scope>NUCLEOTIDE SEQUENCE</scope>
    <source>
        <strain evidence="1">NGR234</strain>
        <plasmid evidence="1">megaplasmid 2</plasmid>
    </source>
</reference>
<gene>
    <name evidence="2" type="ordered locus">NGR_b06600</name>
    <name evidence="1" type="ORF">RNGR00460</name>
</gene>
<dbReference type="HOGENOM" id="CLU_2809503_0_0_5"/>
<organism evidence="1">
    <name type="scientific">Sinorhizobium fredii (strain NBRC 101917 / NGR234)</name>
    <dbReference type="NCBI Taxonomy" id="394"/>
    <lineage>
        <taxon>Bacteria</taxon>
        <taxon>Pseudomonadati</taxon>
        <taxon>Pseudomonadota</taxon>
        <taxon>Alphaproteobacteria</taxon>
        <taxon>Hyphomicrobiales</taxon>
        <taxon>Rhizobiaceae</taxon>
        <taxon>Sinorhizobium/Ensifer group</taxon>
        <taxon>Sinorhizobium</taxon>
    </lineage>
</organism>
<reference evidence="2 3" key="3">
    <citation type="journal article" date="2009" name="Appl. Environ. Microbiol.">
        <title>Rhizobium sp. strain NGR234 possesses a remarkable number of secretion systems.</title>
        <authorList>
            <person name="Schmeisser C."/>
            <person name="Liesegang H."/>
            <person name="Krysciak D."/>
            <person name="Bakkou N."/>
            <person name="Le Quere A."/>
            <person name="Wollherr A."/>
            <person name="Heinemeyer I."/>
            <person name="Morgenstern B."/>
            <person name="Pommerening-Roeser A."/>
            <person name="Flores M."/>
            <person name="Palacios R."/>
            <person name="Brenner S."/>
            <person name="Gottschalk G."/>
            <person name="Schmitz R.A."/>
            <person name="Broughton W.J."/>
            <person name="Perret X."/>
            <person name="Strittmatter A.W."/>
            <person name="Streit W.R."/>
        </authorList>
    </citation>
    <scope>NUCLEOTIDE SEQUENCE [LARGE SCALE GENOMIC DNA]</scope>
    <source>
        <strain evidence="3">NBRC 101917 / NGR234</strain>
        <strain evidence="2">NGR234</strain>
        <plasmid evidence="2">pNGR234b</plasmid>
    </source>
</reference>
<geneLocation type="plasmid" evidence="1">
    <name>megaplasmid 2</name>
</geneLocation>
<proteinExistence type="predicted"/>
<geneLocation type="plasmid" evidence="3">
    <name>sym pNGR234b</name>
</geneLocation>
<dbReference type="KEGG" id="rhi:NGR_b06600"/>
<keyword evidence="3" id="KW-1185">Reference proteome</keyword>
<accession>Q6W0Y3</accession>
<evidence type="ECO:0000313" key="3">
    <source>
        <dbReference type="Proteomes" id="UP000001054"/>
    </source>
</evidence>
<sequence length="67" mass="6764">MTVAAGAVSACVEKPPKEEAAGAGWSAYGESVRRRLFKVAIGGSVGCKRKAPKACNGWIGIGITGVS</sequence>
<protein>
    <submittedName>
        <fullName evidence="1">Uncharacterized protein</fullName>
    </submittedName>
</protein>
<dbReference type="EMBL" id="AY316747">
    <property type="protein sequence ID" value="AAQ87585.1"/>
    <property type="molecule type" value="Genomic_DNA"/>
</dbReference>
<dbReference type="EMBL" id="CP000874">
    <property type="protein sequence ID" value="ACP22118.1"/>
    <property type="molecule type" value="Genomic_DNA"/>
</dbReference>
<dbReference type="AlphaFoldDB" id="Q6W0Y3"/>
<evidence type="ECO:0000313" key="1">
    <source>
        <dbReference type="EMBL" id="AAQ87585.1"/>
    </source>
</evidence>
<reference evidence="3" key="2">
    <citation type="journal article" date="2004" name="J. Bacteriol.">
        <title>An evolutionary hot spot: the pNGR234b replicon of Rhizobium sp. strain NGR234.</title>
        <authorList>
            <person name="Streit W.R."/>
            <person name="Schmitz R.A."/>
            <person name="Perret X."/>
            <person name="Staehelin C."/>
            <person name="Deakin W.J."/>
            <person name="Raasch C."/>
            <person name="Liesegang H."/>
            <person name="Broughton W.J."/>
        </authorList>
    </citation>
    <scope>NUCLEOTIDE SEQUENCE [LARGE SCALE GENOMIC DNA]</scope>
    <source>
        <strain evidence="3">NBRC 101917 / NGR234</strain>
    </source>
</reference>
<dbReference type="Proteomes" id="UP000001054">
    <property type="component" value="Plasmid pNGR234b"/>
</dbReference>
<name>Q6W0Y3_SINFN</name>
<keyword evidence="1" id="KW-0614">Plasmid</keyword>
<geneLocation type="plasmid" evidence="2">
    <name>pNGR234b</name>
</geneLocation>
<evidence type="ECO:0000313" key="2">
    <source>
        <dbReference type="EMBL" id="ACP22118.1"/>
    </source>
</evidence>